<sequence length="67" mass="7532">MSKFANGLTDEEASHGHSSENNFSHVATEDSERSSGKCMTDEEYQGRRKIEEEGLLKMKRSSGSDEY</sequence>
<evidence type="ECO:0000313" key="2">
    <source>
        <dbReference type="EMBL" id="PNX93602.1"/>
    </source>
</evidence>
<accession>A0A2K3MS75</accession>
<protein>
    <submittedName>
        <fullName evidence="2">Uncharacterized protein</fullName>
    </submittedName>
</protein>
<dbReference type="EMBL" id="ASHM01011661">
    <property type="protein sequence ID" value="PNX93602.1"/>
    <property type="molecule type" value="Genomic_DNA"/>
</dbReference>
<feature type="compositionally biased region" description="Basic and acidic residues" evidence="1">
    <location>
        <begin position="44"/>
        <end position="56"/>
    </location>
</feature>
<evidence type="ECO:0000256" key="1">
    <source>
        <dbReference type="SAM" id="MobiDB-lite"/>
    </source>
</evidence>
<name>A0A2K3MS75_TRIPR</name>
<feature type="region of interest" description="Disordered" evidence="1">
    <location>
        <begin position="1"/>
        <end position="67"/>
    </location>
</feature>
<comment type="caution">
    <text evidence="2">The sequence shown here is derived from an EMBL/GenBank/DDBJ whole genome shotgun (WGS) entry which is preliminary data.</text>
</comment>
<evidence type="ECO:0000313" key="3">
    <source>
        <dbReference type="Proteomes" id="UP000236291"/>
    </source>
</evidence>
<gene>
    <name evidence="2" type="ORF">L195_g016757</name>
</gene>
<reference evidence="2 3" key="1">
    <citation type="journal article" date="2014" name="Am. J. Bot.">
        <title>Genome assembly and annotation for red clover (Trifolium pratense; Fabaceae).</title>
        <authorList>
            <person name="Istvanek J."/>
            <person name="Jaros M."/>
            <person name="Krenek A."/>
            <person name="Repkova J."/>
        </authorList>
    </citation>
    <scope>NUCLEOTIDE SEQUENCE [LARGE SCALE GENOMIC DNA]</scope>
    <source>
        <strain evidence="3">cv. Tatra</strain>
        <tissue evidence="2">Young leaves</tissue>
    </source>
</reference>
<dbReference type="AlphaFoldDB" id="A0A2K3MS75"/>
<organism evidence="2 3">
    <name type="scientific">Trifolium pratense</name>
    <name type="common">Red clover</name>
    <dbReference type="NCBI Taxonomy" id="57577"/>
    <lineage>
        <taxon>Eukaryota</taxon>
        <taxon>Viridiplantae</taxon>
        <taxon>Streptophyta</taxon>
        <taxon>Embryophyta</taxon>
        <taxon>Tracheophyta</taxon>
        <taxon>Spermatophyta</taxon>
        <taxon>Magnoliopsida</taxon>
        <taxon>eudicotyledons</taxon>
        <taxon>Gunneridae</taxon>
        <taxon>Pentapetalae</taxon>
        <taxon>rosids</taxon>
        <taxon>fabids</taxon>
        <taxon>Fabales</taxon>
        <taxon>Fabaceae</taxon>
        <taxon>Papilionoideae</taxon>
        <taxon>50 kb inversion clade</taxon>
        <taxon>NPAAA clade</taxon>
        <taxon>Hologalegina</taxon>
        <taxon>IRL clade</taxon>
        <taxon>Trifolieae</taxon>
        <taxon>Trifolium</taxon>
    </lineage>
</organism>
<reference evidence="2 3" key="2">
    <citation type="journal article" date="2017" name="Front. Plant Sci.">
        <title>Gene Classification and Mining of Molecular Markers Useful in Red Clover (Trifolium pratense) Breeding.</title>
        <authorList>
            <person name="Istvanek J."/>
            <person name="Dluhosova J."/>
            <person name="Dluhos P."/>
            <person name="Patkova L."/>
            <person name="Nedelnik J."/>
            <person name="Repkova J."/>
        </authorList>
    </citation>
    <scope>NUCLEOTIDE SEQUENCE [LARGE SCALE GENOMIC DNA]</scope>
    <source>
        <strain evidence="3">cv. Tatra</strain>
        <tissue evidence="2">Young leaves</tissue>
    </source>
</reference>
<proteinExistence type="predicted"/>
<dbReference type="Proteomes" id="UP000236291">
    <property type="component" value="Unassembled WGS sequence"/>
</dbReference>